<evidence type="ECO:0000256" key="7">
    <source>
        <dbReference type="ARBA" id="ARBA00023136"/>
    </source>
</evidence>
<keyword evidence="6 9" id="KW-1133">Transmembrane helix</keyword>
<feature type="transmembrane region" description="Helical" evidence="9">
    <location>
        <begin position="182"/>
        <end position="202"/>
    </location>
</feature>
<comment type="similarity">
    <text evidence="8">Belongs to the TsuA/YedE (TC 9.B.102) family.</text>
</comment>
<dbReference type="PANTHER" id="PTHR30574:SF1">
    <property type="entry name" value="SULPHUR TRANSPORT DOMAIN-CONTAINING PROTEIN"/>
    <property type="match status" value="1"/>
</dbReference>
<feature type="transmembrane region" description="Helical" evidence="9">
    <location>
        <begin position="31"/>
        <end position="47"/>
    </location>
</feature>
<evidence type="ECO:0000256" key="3">
    <source>
        <dbReference type="ARBA" id="ARBA00022475"/>
    </source>
</evidence>
<keyword evidence="11" id="KW-1185">Reference proteome</keyword>
<dbReference type="PANTHER" id="PTHR30574">
    <property type="entry name" value="INNER MEMBRANE PROTEIN YEDE"/>
    <property type="match status" value="1"/>
</dbReference>
<feature type="transmembrane region" description="Helical" evidence="9">
    <location>
        <begin position="334"/>
        <end position="355"/>
    </location>
</feature>
<dbReference type="Proteomes" id="UP000052023">
    <property type="component" value="Unassembled WGS sequence"/>
</dbReference>
<evidence type="ECO:0000256" key="4">
    <source>
        <dbReference type="ARBA" id="ARBA00022519"/>
    </source>
</evidence>
<keyword evidence="2" id="KW-0813">Transport</keyword>
<evidence type="ECO:0000256" key="9">
    <source>
        <dbReference type="SAM" id="Phobius"/>
    </source>
</evidence>
<keyword evidence="4" id="KW-0997">Cell inner membrane</keyword>
<dbReference type="AlphaFoldDB" id="A0A0R3NF82"/>
<proteinExistence type="inferred from homology"/>
<accession>A0A0R3NF82</accession>
<feature type="transmembrane region" description="Helical" evidence="9">
    <location>
        <begin position="68"/>
        <end position="90"/>
    </location>
</feature>
<keyword evidence="3" id="KW-1003">Cell membrane</keyword>
<evidence type="ECO:0000256" key="1">
    <source>
        <dbReference type="ARBA" id="ARBA00004429"/>
    </source>
</evidence>
<protein>
    <submittedName>
        <fullName evidence="10">Uncharacterized protein</fullName>
    </submittedName>
</protein>
<dbReference type="InterPro" id="IPR007272">
    <property type="entry name" value="Sulf_transp_TsuA/YedE"/>
</dbReference>
<name>A0A0R3NF82_9BRAD</name>
<evidence type="ECO:0000256" key="8">
    <source>
        <dbReference type="ARBA" id="ARBA00035655"/>
    </source>
</evidence>
<feature type="transmembrane region" description="Helical" evidence="9">
    <location>
        <begin position="361"/>
        <end position="379"/>
    </location>
</feature>
<feature type="transmembrane region" description="Helical" evidence="9">
    <location>
        <begin position="226"/>
        <end position="244"/>
    </location>
</feature>
<feature type="transmembrane region" description="Helical" evidence="9">
    <location>
        <begin position="144"/>
        <end position="162"/>
    </location>
</feature>
<organism evidence="10 11">
    <name type="scientific">Bradyrhizobium retamae</name>
    <dbReference type="NCBI Taxonomy" id="1300035"/>
    <lineage>
        <taxon>Bacteria</taxon>
        <taxon>Pseudomonadati</taxon>
        <taxon>Pseudomonadota</taxon>
        <taxon>Alphaproteobacteria</taxon>
        <taxon>Hyphomicrobiales</taxon>
        <taxon>Nitrobacteraceae</taxon>
        <taxon>Bradyrhizobium</taxon>
    </lineage>
</organism>
<gene>
    <name evidence="10" type="ORF">CQ13_21655</name>
</gene>
<comment type="caution">
    <text evidence="10">The sequence shown here is derived from an EMBL/GenBank/DDBJ whole genome shotgun (WGS) entry which is preliminary data.</text>
</comment>
<keyword evidence="7 9" id="KW-0472">Membrane</keyword>
<comment type="subcellular location">
    <subcellularLocation>
        <location evidence="1">Cell inner membrane</location>
        <topology evidence="1">Multi-pass membrane protein</topology>
    </subcellularLocation>
</comment>
<feature type="transmembrane region" description="Helical" evidence="9">
    <location>
        <begin position="110"/>
        <end position="132"/>
    </location>
</feature>
<feature type="transmembrane region" description="Helical" evidence="9">
    <location>
        <begin position="295"/>
        <end position="313"/>
    </location>
</feature>
<reference evidence="10 11" key="1">
    <citation type="submission" date="2014-03" db="EMBL/GenBank/DDBJ databases">
        <title>Bradyrhizobium valentinum sp. nov., isolated from effective nodules of Lupinus mariae-josephae, a lupine endemic of basic-lime soils in Eastern Spain.</title>
        <authorList>
            <person name="Duran D."/>
            <person name="Rey L."/>
            <person name="Navarro A."/>
            <person name="Busquets A."/>
            <person name="Imperial J."/>
            <person name="Ruiz-Argueso T."/>
        </authorList>
    </citation>
    <scope>NUCLEOTIDE SEQUENCE [LARGE SCALE GENOMIC DNA]</scope>
    <source>
        <strain evidence="10 11">Ro19</strain>
    </source>
</reference>
<evidence type="ECO:0000256" key="6">
    <source>
        <dbReference type="ARBA" id="ARBA00022989"/>
    </source>
</evidence>
<evidence type="ECO:0000256" key="2">
    <source>
        <dbReference type="ARBA" id="ARBA00022448"/>
    </source>
</evidence>
<sequence>MPSLVRLLVSAALLVVLAALAYVLHLNRQPGLSLSLLLGAAFGIVLQRSRFCFFCNFRDWFDSGDPRGLFGILVALAVGIVGYAIVFGAWLPDPSSGRLPPDAFIGPVSLVLPVAGLAFGAGMAISGSCVSAHLYRLGEGSPTAPFALIGTVIGFILGFMSWNTLYLTQIVGAPMVWLPHWVGYAGTLVASLIMLALVALWLSRGGQQRSQPVDDTPWRKILIHRWPAWIGGAIVGVIGMVAYLRVAPLGVTAEIGSRARQIASVTGLSPGRLEGLDTLRGCVTVIRDGLVSNNGAFIAALVVASFAAAFVSGQFKPERPTAGQASRGVIGGILLGWGAMTGLGCTIGTLLSGIMAGALSGWVFAVAVFTGIATTLLVGRRIGALG</sequence>
<keyword evidence="5 9" id="KW-0812">Transmembrane</keyword>
<dbReference type="Pfam" id="PF04143">
    <property type="entry name" value="Sulf_transp"/>
    <property type="match status" value="1"/>
</dbReference>
<evidence type="ECO:0000256" key="5">
    <source>
        <dbReference type="ARBA" id="ARBA00022692"/>
    </source>
</evidence>
<dbReference type="EMBL" id="LLYA01000101">
    <property type="protein sequence ID" value="KRR28310.1"/>
    <property type="molecule type" value="Genomic_DNA"/>
</dbReference>
<evidence type="ECO:0000313" key="11">
    <source>
        <dbReference type="Proteomes" id="UP000052023"/>
    </source>
</evidence>
<dbReference type="GO" id="GO:0005886">
    <property type="term" value="C:plasma membrane"/>
    <property type="evidence" value="ECO:0007669"/>
    <property type="project" value="UniProtKB-SubCell"/>
</dbReference>
<evidence type="ECO:0000313" key="10">
    <source>
        <dbReference type="EMBL" id="KRR28310.1"/>
    </source>
</evidence>